<evidence type="ECO:0000256" key="5">
    <source>
        <dbReference type="ARBA" id="ARBA00012143"/>
    </source>
</evidence>
<dbReference type="InterPro" id="IPR049704">
    <property type="entry name" value="Aminotrans_3_PPA_site"/>
</dbReference>
<gene>
    <name evidence="10" type="ORF">E6G98_08145</name>
</gene>
<accession>A0A537LPV2</accession>
<keyword evidence="10" id="KW-0032">Aminotransferase</keyword>
<reference evidence="10 11" key="1">
    <citation type="journal article" date="2019" name="Nat. Microbiol.">
        <title>Mediterranean grassland soil C-N compound turnover is dependent on rainfall and depth, and is mediated by genomically divergent microorganisms.</title>
        <authorList>
            <person name="Diamond S."/>
            <person name="Andeer P.F."/>
            <person name="Li Z."/>
            <person name="Crits-Christoph A."/>
            <person name="Burstein D."/>
            <person name="Anantharaman K."/>
            <person name="Lane K.R."/>
            <person name="Thomas B.C."/>
            <person name="Pan C."/>
            <person name="Northen T.R."/>
            <person name="Banfield J.F."/>
        </authorList>
    </citation>
    <scope>NUCLEOTIDE SEQUENCE [LARGE SCALE GENOMIC DNA]</scope>
    <source>
        <strain evidence="10">NP_1</strain>
    </source>
</reference>
<protein>
    <recommendedName>
        <fullName evidence="5">glutamate-1-semialdehyde 2,1-aminomutase</fullName>
        <ecNumber evidence="5">5.4.3.8</ecNumber>
    </recommendedName>
</protein>
<keyword evidence="10" id="KW-0808">Transferase</keyword>
<comment type="cofactor">
    <cofactor evidence="2">
        <name>pyridoxal 5'-phosphate</name>
        <dbReference type="ChEBI" id="CHEBI:597326"/>
    </cofactor>
</comment>
<comment type="similarity">
    <text evidence="4">Belongs to the class-III pyridoxal-phosphate-dependent aminotransferase family. HemL subfamily.</text>
</comment>
<evidence type="ECO:0000256" key="7">
    <source>
        <dbReference type="ARBA" id="ARBA00023235"/>
    </source>
</evidence>
<organism evidence="10 11">
    <name type="scientific">Candidatus Segetimicrobium genomatis</name>
    <dbReference type="NCBI Taxonomy" id="2569760"/>
    <lineage>
        <taxon>Bacteria</taxon>
        <taxon>Bacillati</taxon>
        <taxon>Candidatus Sysuimicrobiota</taxon>
        <taxon>Candidatus Sysuimicrobiia</taxon>
        <taxon>Candidatus Sysuimicrobiales</taxon>
        <taxon>Candidatus Segetimicrobiaceae</taxon>
        <taxon>Candidatus Segetimicrobium</taxon>
    </lineage>
</organism>
<keyword evidence="7" id="KW-0413">Isomerase</keyword>
<evidence type="ECO:0000256" key="6">
    <source>
        <dbReference type="ARBA" id="ARBA00022898"/>
    </source>
</evidence>
<dbReference type="GO" id="GO:0008483">
    <property type="term" value="F:transaminase activity"/>
    <property type="evidence" value="ECO:0007669"/>
    <property type="project" value="UniProtKB-KW"/>
</dbReference>
<dbReference type="EC" id="5.4.3.8" evidence="5"/>
<dbReference type="AlphaFoldDB" id="A0A537LPV2"/>
<dbReference type="Gene3D" id="3.40.640.10">
    <property type="entry name" value="Type I PLP-dependent aspartate aminotransferase-like (Major domain)"/>
    <property type="match status" value="1"/>
</dbReference>
<dbReference type="Gene3D" id="3.90.1150.10">
    <property type="entry name" value="Aspartate Aminotransferase, domain 1"/>
    <property type="match status" value="1"/>
</dbReference>
<dbReference type="Proteomes" id="UP000315217">
    <property type="component" value="Unassembled WGS sequence"/>
</dbReference>
<dbReference type="Pfam" id="PF00202">
    <property type="entry name" value="Aminotran_3"/>
    <property type="match status" value="1"/>
</dbReference>
<dbReference type="SUPFAM" id="SSF53383">
    <property type="entry name" value="PLP-dependent transferases"/>
    <property type="match status" value="1"/>
</dbReference>
<evidence type="ECO:0000256" key="3">
    <source>
        <dbReference type="ARBA" id="ARBA00004819"/>
    </source>
</evidence>
<dbReference type="PROSITE" id="PS00600">
    <property type="entry name" value="AA_TRANSFER_CLASS_3"/>
    <property type="match status" value="1"/>
</dbReference>
<evidence type="ECO:0000313" key="11">
    <source>
        <dbReference type="Proteomes" id="UP000315217"/>
    </source>
</evidence>
<dbReference type="GO" id="GO:0030170">
    <property type="term" value="F:pyridoxal phosphate binding"/>
    <property type="evidence" value="ECO:0007669"/>
    <property type="project" value="InterPro"/>
</dbReference>
<evidence type="ECO:0000256" key="2">
    <source>
        <dbReference type="ARBA" id="ARBA00001933"/>
    </source>
</evidence>
<evidence type="ECO:0000256" key="4">
    <source>
        <dbReference type="ARBA" id="ARBA00008981"/>
    </source>
</evidence>
<comment type="caution">
    <text evidence="10">The sequence shown here is derived from an EMBL/GenBank/DDBJ whole genome shotgun (WGS) entry which is preliminary data.</text>
</comment>
<dbReference type="PANTHER" id="PTHR43713">
    <property type="entry name" value="GLUTAMATE-1-SEMIALDEHYDE 2,1-AMINOMUTASE"/>
    <property type="match status" value="1"/>
</dbReference>
<name>A0A537LPV2_9BACT</name>
<sequence length="436" mass="46940">MIEREQGGRLRYGRQLWDRARRVLPGGVNSNVKMDERPQPLYFVRAEGSRLVDCDGNSYIDYTCGFGPVILGHAYPSVVHAIQQAAAQGLLYGGQHEAEVQLAELLRDLVPCIEMVRLNCTGSEAVAAAIRLARAYTGRTKVIRFAGHYHGWFDELLISTHPPADEAESVPLLESAGQPASAAAEVLVTRWNDLAALERLVAAHPGEVAAVLMEPIMCNSGVIFPETGYLQGVRDVCRRQGIVLIFDEVITGFRVHLGGAQALLNVVPDLAVFGKAMANGFPISCVGGRREILDLAASSVVHAGTFNGNPVGVAAALATLRELSSRANEIYAHLTALGTRLMHGIRQIAAAKNIPVLLQGPGAVFYMWFTPAPAVHDYATSARIDRAPYARFAEAMLAAGVRLIPGGRWYVSFSHTDADVSRTLDAVAGALDEAVR</sequence>
<dbReference type="NCBIfam" id="NF000818">
    <property type="entry name" value="PRK00062.1"/>
    <property type="match status" value="1"/>
</dbReference>
<dbReference type="InterPro" id="IPR015422">
    <property type="entry name" value="PyrdxlP-dep_Trfase_small"/>
</dbReference>
<proteinExistence type="inferred from homology"/>
<dbReference type="GO" id="GO:0042286">
    <property type="term" value="F:glutamate-1-semialdehyde 2,1-aminomutase activity"/>
    <property type="evidence" value="ECO:0007669"/>
    <property type="project" value="UniProtKB-EC"/>
</dbReference>
<dbReference type="CDD" id="cd00610">
    <property type="entry name" value="OAT_like"/>
    <property type="match status" value="1"/>
</dbReference>
<dbReference type="PANTHER" id="PTHR43713:SF3">
    <property type="entry name" value="GLUTAMATE-1-SEMIALDEHYDE 2,1-AMINOMUTASE 1, CHLOROPLASTIC-RELATED"/>
    <property type="match status" value="1"/>
</dbReference>
<evidence type="ECO:0000313" key="10">
    <source>
        <dbReference type="EMBL" id="TMJ10033.1"/>
    </source>
</evidence>
<dbReference type="GO" id="GO:0006779">
    <property type="term" value="P:porphyrin-containing compound biosynthetic process"/>
    <property type="evidence" value="ECO:0007669"/>
    <property type="project" value="UniProtKB-KW"/>
</dbReference>
<dbReference type="InterPro" id="IPR015424">
    <property type="entry name" value="PyrdxlP-dep_Trfase"/>
</dbReference>
<dbReference type="InterPro" id="IPR015421">
    <property type="entry name" value="PyrdxlP-dep_Trfase_major"/>
</dbReference>
<dbReference type="InterPro" id="IPR005814">
    <property type="entry name" value="Aminotrans_3"/>
</dbReference>
<keyword evidence="8" id="KW-0627">Porphyrin biosynthesis</keyword>
<dbReference type="FunFam" id="3.40.640.10:FF:000021">
    <property type="entry name" value="Glutamate-1-semialdehyde 2,1-aminomutase"/>
    <property type="match status" value="1"/>
</dbReference>
<keyword evidence="6 9" id="KW-0663">Pyridoxal phosphate</keyword>
<dbReference type="EMBL" id="VBAI01000136">
    <property type="protein sequence ID" value="TMJ10033.1"/>
    <property type="molecule type" value="Genomic_DNA"/>
</dbReference>
<comment type="pathway">
    <text evidence="3">Porphyrin-containing compound metabolism; protoporphyrin-IX biosynthesis; 5-aminolevulinate from L-glutamyl-tRNA(Glu): step 2/2.</text>
</comment>
<evidence type="ECO:0000256" key="8">
    <source>
        <dbReference type="ARBA" id="ARBA00023244"/>
    </source>
</evidence>
<evidence type="ECO:0000256" key="1">
    <source>
        <dbReference type="ARBA" id="ARBA00001579"/>
    </source>
</evidence>
<comment type="catalytic activity">
    <reaction evidence="1">
        <text>(S)-4-amino-5-oxopentanoate = 5-aminolevulinate</text>
        <dbReference type="Rhea" id="RHEA:14265"/>
        <dbReference type="ChEBI" id="CHEBI:57501"/>
        <dbReference type="ChEBI" id="CHEBI:356416"/>
        <dbReference type="EC" id="5.4.3.8"/>
    </reaction>
</comment>
<evidence type="ECO:0000256" key="9">
    <source>
        <dbReference type="RuleBase" id="RU003560"/>
    </source>
</evidence>